<feature type="domain" description="Histidine kinase" evidence="19">
    <location>
        <begin position="584"/>
        <end position="806"/>
    </location>
</feature>
<dbReference type="CDD" id="cd17546">
    <property type="entry name" value="REC_hyHK_CKI1_RcsC-like"/>
    <property type="match status" value="1"/>
</dbReference>
<keyword evidence="17" id="KW-0175">Coiled coil</keyword>
<dbReference type="PROSITE" id="PS50110">
    <property type="entry name" value="RESPONSE_REGULATORY"/>
    <property type="match status" value="1"/>
</dbReference>
<dbReference type="FunFam" id="1.10.287.130:FF:000002">
    <property type="entry name" value="Two-component osmosensing histidine kinase"/>
    <property type="match status" value="1"/>
</dbReference>
<dbReference type="InterPro" id="IPR001789">
    <property type="entry name" value="Sig_transdc_resp-reg_receiver"/>
</dbReference>
<evidence type="ECO:0000259" key="23">
    <source>
        <dbReference type="PROSITE" id="PS50885"/>
    </source>
</evidence>
<dbReference type="Gene3D" id="6.10.340.10">
    <property type="match status" value="1"/>
</dbReference>
<dbReference type="CDD" id="cd12913">
    <property type="entry name" value="PDC1_MCP_like"/>
    <property type="match status" value="1"/>
</dbReference>
<evidence type="ECO:0000256" key="4">
    <source>
        <dbReference type="ARBA" id="ARBA00022475"/>
    </source>
</evidence>
<evidence type="ECO:0000256" key="6">
    <source>
        <dbReference type="ARBA" id="ARBA00022679"/>
    </source>
</evidence>
<keyword evidence="5 16" id="KW-0597">Phosphoprotein</keyword>
<dbReference type="InterPro" id="IPR005467">
    <property type="entry name" value="His_kinase_dom"/>
</dbReference>
<dbReference type="GO" id="GO:0006355">
    <property type="term" value="P:regulation of DNA-templated transcription"/>
    <property type="evidence" value="ECO:0007669"/>
    <property type="project" value="InterPro"/>
</dbReference>
<evidence type="ECO:0000259" key="22">
    <source>
        <dbReference type="PROSITE" id="PS50113"/>
    </source>
</evidence>
<feature type="domain" description="PAC" evidence="22">
    <location>
        <begin position="516"/>
        <end position="566"/>
    </location>
</feature>
<dbReference type="Pfam" id="PF00512">
    <property type="entry name" value="HisKA"/>
    <property type="match status" value="1"/>
</dbReference>
<evidence type="ECO:0000256" key="3">
    <source>
        <dbReference type="ARBA" id="ARBA00012438"/>
    </source>
</evidence>
<evidence type="ECO:0000256" key="5">
    <source>
        <dbReference type="ARBA" id="ARBA00022553"/>
    </source>
</evidence>
<dbReference type="PROSITE" id="PS50113">
    <property type="entry name" value="PAC"/>
    <property type="match status" value="1"/>
</dbReference>
<proteinExistence type="predicted"/>
<evidence type="ECO:0000256" key="8">
    <source>
        <dbReference type="ARBA" id="ARBA00022741"/>
    </source>
</evidence>
<evidence type="ECO:0000313" key="25">
    <source>
        <dbReference type="Proteomes" id="UP000005496"/>
    </source>
</evidence>
<dbReference type="Gene3D" id="3.30.565.10">
    <property type="entry name" value="Histidine kinase-like ATPase, C-terminal domain"/>
    <property type="match status" value="1"/>
</dbReference>
<dbReference type="SMART" id="SM00388">
    <property type="entry name" value="HisKA"/>
    <property type="match status" value="1"/>
</dbReference>
<dbReference type="SUPFAM" id="SSF55785">
    <property type="entry name" value="PYP-like sensor domain (PAS domain)"/>
    <property type="match status" value="1"/>
</dbReference>
<dbReference type="InterPro" id="IPR036097">
    <property type="entry name" value="HisK_dim/P_sf"/>
</dbReference>
<dbReference type="InterPro" id="IPR035965">
    <property type="entry name" value="PAS-like_dom_sf"/>
</dbReference>
<keyword evidence="12" id="KW-0902">Two-component regulatory system</keyword>
<dbReference type="Gene3D" id="3.30.450.20">
    <property type="entry name" value="PAS domain"/>
    <property type="match status" value="2"/>
</dbReference>
<dbReference type="Gene3D" id="1.10.287.130">
    <property type="match status" value="1"/>
</dbReference>
<keyword evidence="6" id="KW-0808">Transferase</keyword>
<dbReference type="PANTHER" id="PTHR45339">
    <property type="entry name" value="HYBRID SIGNAL TRANSDUCTION HISTIDINE KINASE J"/>
    <property type="match status" value="1"/>
</dbReference>
<feature type="modified residue" description="4-aspartylphosphate" evidence="16">
    <location>
        <position position="878"/>
    </location>
</feature>
<evidence type="ECO:0000256" key="12">
    <source>
        <dbReference type="ARBA" id="ARBA00023012"/>
    </source>
</evidence>
<dbReference type="CDD" id="cd00130">
    <property type="entry name" value="PAS"/>
    <property type="match status" value="1"/>
</dbReference>
<feature type="transmembrane region" description="Helical" evidence="18">
    <location>
        <begin position="345"/>
        <end position="364"/>
    </location>
</feature>
<dbReference type="InterPro" id="IPR033479">
    <property type="entry name" value="dCache_1"/>
</dbReference>
<dbReference type="InterPro" id="IPR013767">
    <property type="entry name" value="PAS_fold"/>
</dbReference>
<evidence type="ECO:0000256" key="1">
    <source>
        <dbReference type="ARBA" id="ARBA00000085"/>
    </source>
</evidence>
<keyword evidence="9 24" id="KW-0418">Kinase</keyword>
<dbReference type="CDD" id="cd16922">
    <property type="entry name" value="HATPase_EvgS-ArcB-TorS-like"/>
    <property type="match status" value="1"/>
</dbReference>
<keyword evidence="10" id="KW-0067">ATP-binding</keyword>
<dbReference type="InterPro" id="IPR000014">
    <property type="entry name" value="PAS"/>
</dbReference>
<evidence type="ECO:0000259" key="19">
    <source>
        <dbReference type="PROSITE" id="PS50109"/>
    </source>
</evidence>
<dbReference type="RefSeq" id="WP_008869040.1">
    <property type="nucleotide sequence ID" value="NZ_ACJN02000001.1"/>
</dbReference>
<comment type="subunit">
    <text evidence="14">At low DSF concentrations, interacts with RpfF.</text>
</comment>
<dbReference type="InterPro" id="IPR003660">
    <property type="entry name" value="HAMP_dom"/>
</dbReference>
<dbReference type="eggNOG" id="COG5000">
    <property type="taxonomic scope" value="Bacteria"/>
</dbReference>
<name>D6SMK1_9BACT</name>
<keyword evidence="25" id="KW-1185">Reference proteome</keyword>
<dbReference type="EC" id="2.7.13.3" evidence="3"/>
<dbReference type="InterPro" id="IPR003594">
    <property type="entry name" value="HATPase_dom"/>
</dbReference>
<dbReference type="InterPro" id="IPR003661">
    <property type="entry name" value="HisK_dim/P_dom"/>
</dbReference>
<dbReference type="PANTHER" id="PTHR45339:SF3">
    <property type="entry name" value="HISTIDINE KINASE"/>
    <property type="match status" value="1"/>
</dbReference>
<feature type="domain" description="HAMP" evidence="23">
    <location>
        <begin position="366"/>
        <end position="419"/>
    </location>
</feature>
<dbReference type="Pfam" id="PF02743">
    <property type="entry name" value="dCache_1"/>
    <property type="match status" value="1"/>
</dbReference>
<dbReference type="CDD" id="cd00082">
    <property type="entry name" value="HisKA"/>
    <property type="match status" value="1"/>
</dbReference>
<comment type="caution">
    <text evidence="24">The sequence shown here is derived from an EMBL/GenBank/DDBJ whole genome shotgun (WGS) entry which is preliminary data.</text>
</comment>
<dbReference type="Gene3D" id="3.40.50.2300">
    <property type="match status" value="1"/>
</dbReference>
<feature type="domain" description="PAS" evidence="21">
    <location>
        <begin position="438"/>
        <end position="492"/>
    </location>
</feature>
<evidence type="ECO:0000256" key="18">
    <source>
        <dbReference type="SAM" id="Phobius"/>
    </source>
</evidence>
<evidence type="ECO:0000259" key="21">
    <source>
        <dbReference type="PROSITE" id="PS50112"/>
    </source>
</evidence>
<dbReference type="FunFam" id="3.30.565.10:FF:000010">
    <property type="entry name" value="Sensor histidine kinase RcsC"/>
    <property type="match status" value="1"/>
</dbReference>
<dbReference type="EMBL" id="ACJN02000001">
    <property type="protein sequence ID" value="EFI35912.1"/>
    <property type="molecule type" value="Genomic_DNA"/>
</dbReference>
<gene>
    <name evidence="24" type="ORF">Dthio_PD3352</name>
</gene>
<evidence type="ECO:0000256" key="15">
    <source>
        <dbReference type="ARBA" id="ARBA00068150"/>
    </source>
</evidence>
<evidence type="ECO:0000256" key="17">
    <source>
        <dbReference type="SAM" id="Coils"/>
    </source>
</evidence>
<dbReference type="GO" id="GO:0000155">
    <property type="term" value="F:phosphorelay sensor kinase activity"/>
    <property type="evidence" value="ECO:0007669"/>
    <property type="project" value="InterPro"/>
</dbReference>
<dbReference type="GO" id="GO:0005886">
    <property type="term" value="C:plasma membrane"/>
    <property type="evidence" value="ECO:0007669"/>
    <property type="project" value="UniProtKB-SubCell"/>
</dbReference>
<comment type="subcellular location">
    <subcellularLocation>
        <location evidence="2">Cell membrane</location>
        <topology evidence="2">Multi-pass membrane protein</topology>
    </subcellularLocation>
</comment>
<dbReference type="Pfam" id="PF00989">
    <property type="entry name" value="PAS"/>
    <property type="match status" value="1"/>
</dbReference>
<dbReference type="SUPFAM" id="SSF47384">
    <property type="entry name" value="Homodimeric domain of signal transducing histidine kinase"/>
    <property type="match status" value="1"/>
</dbReference>
<dbReference type="AlphaFoldDB" id="D6SMK1"/>
<dbReference type="SUPFAM" id="SSF52172">
    <property type="entry name" value="CheY-like"/>
    <property type="match status" value="1"/>
</dbReference>
<dbReference type="Proteomes" id="UP000005496">
    <property type="component" value="Unassembled WGS sequence"/>
</dbReference>
<dbReference type="InterPro" id="IPR004358">
    <property type="entry name" value="Sig_transdc_His_kin-like_C"/>
</dbReference>
<keyword evidence="11 18" id="KW-1133">Transmembrane helix</keyword>
<evidence type="ECO:0000313" key="24">
    <source>
        <dbReference type="EMBL" id="EFI35912.1"/>
    </source>
</evidence>
<dbReference type="InterPro" id="IPR036890">
    <property type="entry name" value="HATPase_C_sf"/>
</dbReference>
<dbReference type="Pfam" id="PF00072">
    <property type="entry name" value="Response_reg"/>
    <property type="match status" value="1"/>
</dbReference>
<dbReference type="eggNOG" id="COG2205">
    <property type="taxonomic scope" value="Bacteria"/>
</dbReference>
<dbReference type="SUPFAM" id="SSF55874">
    <property type="entry name" value="ATPase domain of HSP90 chaperone/DNA topoisomerase II/histidine kinase"/>
    <property type="match status" value="1"/>
</dbReference>
<evidence type="ECO:0000256" key="14">
    <source>
        <dbReference type="ARBA" id="ARBA00064003"/>
    </source>
</evidence>
<dbReference type="SMART" id="SM00387">
    <property type="entry name" value="HATPase_c"/>
    <property type="match status" value="1"/>
</dbReference>
<dbReference type="Pfam" id="PF02518">
    <property type="entry name" value="HATPase_c"/>
    <property type="match status" value="1"/>
</dbReference>
<evidence type="ECO:0000256" key="10">
    <source>
        <dbReference type="ARBA" id="ARBA00022840"/>
    </source>
</evidence>
<reference evidence="24" key="1">
    <citation type="submission" date="2010-05" db="EMBL/GenBank/DDBJ databases">
        <title>The draft genome of Desulfonatronospira thiodismutans ASO3-1.</title>
        <authorList>
            <consortium name="US DOE Joint Genome Institute (JGI-PGF)"/>
            <person name="Lucas S."/>
            <person name="Copeland A."/>
            <person name="Lapidus A."/>
            <person name="Cheng J.-F."/>
            <person name="Bruce D."/>
            <person name="Goodwin L."/>
            <person name="Pitluck S."/>
            <person name="Chertkov O."/>
            <person name="Brettin T."/>
            <person name="Detter J.C."/>
            <person name="Han C."/>
            <person name="Land M.L."/>
            <person name="Hauser L."/>
            <person name="Kyrpides N."/>
            <person name="Mikhailova N."/>
            <person name="Muyzer G."/>
            <person name="Woyke T."/>
        </authorList>
    </citation>
    <scope>NUCLEOTIDE SEQUENCE [LARGE SCALE GENOMIC DNA]</scope>
    <source>
        <strain evidence="24">ASO3-1</strain>
    </source>
</reference>
<dbReference type="PROSITE" id="PS50885">
    <property type="entry name" value="HAMP"/>
    <property type="match status" value="1"/>
</dbReference>
<dbReference type="SMART" id="SM00091">
    <property type="entry name" value="PAS"/>
    <property type="match status" value="1"/>
</dbReference>
<feature type="transmembrane region" description="Helical" evidence="18">
    <location>
        <begin position="12"/>
        <end position="35"/>
    </location>
</feature>
<evidence type="ECO:0000256" key="13">
    <source>
        <dbReference type="ARBA" id="ARBA00023136"/>
    </source>
</evidence>
<dbReference type="NCBIfam" id="TIGR00229">
    <property type="entry name" value="sensory_box"/>
    <property type="match status" value="1"/>
</dbReference>
<dbReference type="PRINTS" id="PR00344">
    <property type="entry name" value="BCTRLSENSOR"/>
</dbReference>
<dbReference type="SMART" id="SM00448">
    <property type="entry name" value="REC"/>
    <property type="match status" value="1"/>
</dbReference>
<evidence type="ECO:0000256" key="7">
    <source>
        <dbReference type="ARBA" id="ARBA00022692"/>
    </source>
</evidence>
<dbReference type="PROSITE" id="PS50109">
    <property type="entry name" value="HIS_KIN"/>
    <property type="match status" value="1"/>
</dbReference>
<evidence type="ECO:0000259" key="20">
    <source>
        <dbReference type="PROSITE" id="PS50110"/>
    </source>
</evidence>
<evidence type="ECO:0000256" key="2">
    <source>
        <dbReference type="ARBA" id="ARBA00004651"/>
    </source>
</evidence>
<organism evidence="24 25">
    <name type="scientific">Desulfonatronospira thiodismutans ASO3-1</name>
    <dbReference type="NCBI Taxonomy" id="555779"/>
    <lineage>
        <taxon>Bacteria</taxon>
        <taxon>Pseudomonadati</taxon>
        <taxon>Thermodesulfobacteriota</taxon>
        <taxon>Desulfovibrionia</taxon>
        <taxon>Desulfovibrionales</taxon>
        <taxon>Desulfonatronovibrionaceae</taxon>
        <taxon>Desulfonatronospira</taxon>
    </lineage>
</organism>
<dbReference type="InterPro" id="IPR011006">
    <property type="entry name" value="CheY-like_superfamily"/>
</dbReference>
<dbReference type="GO" id="GO:0005524">
    <property type="term" value="F:ATP binding"/>
    <property type="evidence" value="ECO:0007669"/>
    <property type="project" value="UniProtKB-KW"/>
</dbReference>
<keyword evidence="13 18" id="KW-0472">Membrane</keyword>
<feature type="domain" description="Response regulatory" evidence="20">
    <location>
        <begin position="829"/>
        <end position="1005"/>
    </location>
</feature>
<keyword evidence="8" id="KW-0547">Nucleotide-binding</keyword>
<dbReference type="PROSITE" id="PS50112">
    <property type="entry name" value="PAS"/>
    <property type="match status" value="1"/>
</dbReference>
<comment type="catalytic activity">
    <reaction evidence="1">
        <text>ATP + protein L-histidine = ADP + protein N-phospho-L-histidine.</text>
        <dbReference type="EC" id="2.7.13.3"/>
    </reaction>
</comment>
<protein>
    <recommendedName>
        <fullName evidence="15">Sensory/regulatory protein RpfC</fullName>
        <ecNumber evidence="3">2.7.13.3</ecNumber>
    </recommendedName>
</protein>
<feature type="coiled-coil region" evidence="17">
    <location>
        <begin position="550"/>
        <end position="577"/>
    </location>
</feature>
<sequence length="1012" mass="112306">MKLFTRGISLKAALLALFAVVTVAAVALVGLFSYYTGKRAVNDVALQLRAEVVERINEHVQDYLLLPHQINHVNARAIALDNGLAQDQEALSARFAEQVDLFPTLTSISFGNALGGLANSGREPRNDSRYVIVTDRFQAGTFRKIALDSDARQDREIDVLTEFDARTRPWYKLAQDKGGPVYSDIYILFTGQDMSLAASSPVYDRQDNFLGVLSIDLFLGHLSEFLRDLDIGNQGQAVIMERSGDLVASSKGRVLMVDKVPSLSRRVQGVESEVPAVREAVRSLMFRFEDLDAIQEDHFLDFKVQGRKHLLQVSSLKVDPGIDWLVAVSMPEEDFMAGFAAQNRITILITLAVLGLALLAGMFVTRGIVRPVSLLERAAGRLTSGYQPEEIAEKSRFVEVRNLTRSFNQMSRKVSDSILKLNNELAERRRAEESLRESQERMQAVTDSAHDAIIMMGPDGEISYWNPMAESIFGYTAQEVMGKSLHHLLAPERYHTDITKAMPEFQRTGQGNAVGKTIELSAIGKDGLEIPISLSMSSVLLQGRWHAVGIARDISRRKAAEKELIQAKEQAEAANIAKSKFLANMSHELRTPFNGIMGMMQLLQTTDLNDEQQEFVNLAIQSSERFVRLLTDILELSNIEAGKMSICSAEFRTGELLESLSDLFSAEALKKGIVLEFSMEPDVPEQVSGDKTRVKQVMFTLVGNALKFTESGSVQVHLTSISGAKGGDTRLKFSVSDTGIGIPDDKLSTLFNPFVQVDGSYTRKYQGAGLGLSLVKRLVDMMNGNISVESEVDRGTTVHVVLPFTLPAVDHLESVTAATTKPESKKYLDILLAEDDRLNQLFMKTMLEKQGHNVLLANNGQEAVDLFQEQNFDCILMDIQMPVMTGVEATQRIRSMEQGAWGPSETPVYDREPFGLFHGAGMEHGAEVRGQRSEIRDERPTAEVRIPESLNSSIPQSPNPRIPIIAVTAHTQPGDRERFLEAGMDDYIGKPVNNEDFQRVFSKFFGQEHLQQ</sequence>
<evidence type="ECO:0000256" key="9">
    <source>
        <dbReference type="ARBA" id="ARBA00022777"/>
    </source>
</evidence>
<keyword evidence="4" id="KW-1003">Cell membrane</keyword>
<keyword evidence="7 18" id="KW-0812">Transmembrane</keyword>
<evidence type="ECO:0000256" key="11">
    <source>
        <dbReference type="ARBA" id="ARBA00022989"/>
    </source>
</evidence>
<accession>D6SMK1</accession>
<dbReference type="InterPro" id="IPR000700">
    <property type="entry name" value="PAS-assoc_C"/>
</dbReference>
<dbReference type="OrthoDB" id="9812395at2"/>
<feature type="coiled-coil region" evidence="17">
    <location>
        <begin position="421"/>
        <end position="448"/>
    </location>
</feature>
<evidence type="ECO:0000256" key="16">
    <source>
        <dbReference type="PROSITE-ProRule" id="PRU00169"/>
    </source>
</evidence>